<sequence>MQHSQPETHLGTRLTCEHLTTAKPLEDLSDRRPGADPLHHCTPGHCGPFAEGRAQVTTSIAEAAQIAAVFIQRSAAASEFGPYRGADLARTAVRLASTLSLTLHHVTVTPDWLRRRTTPGEPLLATATCPATGTRYEFLARQPLHEDDAFELLGPCPMCKARVPLADIRHLADLGTFLATGPAPLDGGPIPPAYPTTFADDEAHTPTCPYGPTP</sequence>
<dbReference type="Proteomes" id="UP001180754">
    <property type="component" value="Unassembled WGS sequence"/>
</dbReference>
<dbReference type="RefSeq" id="WP_311728239.1">
    <property type="nucleotide sequence ID" value="NZ_JAVRFD010000021.1"/>
</dbReference>
<accession>A0ABU2XRM9</accession>
<evidence type="ECO:0000313" key="2">
    <source>
        <dbReference type="Proteomes" id="UP001180754"/>
    </source>
</evidence>
<reference evidence="1" key="1">
    <citation type="submission" date="2024-05" db="EMBL/GenBank/DDBJ databases">
        <title>30 novel species of actinomycetes from the DSMZ collection.</title>
        <authorList>
            <person name="Nouioui I."/>
        </authorList>
    </citation>
    <scope>NUCLEOTIDE SEQUENCE</scope>
    <source>
        <strain evidence="1">DSM 41529</strain>
    </source>
</reference>
<comment type="caution">
    <text evidence="1">The sequence shown here is derived from an EMBL/GenBank/DDBJ whole genome shotgun (WGS) entry which is preliminary data.</text>
</comment>
<organism evidence="1 2">
    <name type="scientific">Streptomyces lonegramiae</name>
    <dbReference type="NCBI Taxonomy" id="3075524"/>
    <lineage>
        <taxon>Bacteria</taxon>
        <taxon>Bacillati</taxon>
        <taxon>Actinomycetota</taxon>
        <taxon>Actinomycetes</taxon>
        <taxon>Kitasatosporales</taxon>
        <taxon>Streptomycetaceae</taxon>
        <taxon>Streptomyces</taxon>
    </lineage>
</organism>
<dbReference type="EMBL" id="JAVRFD010000021">
    <property type="protein sequence ID" value="MDT0547720.1"/>
    <property type="molecule type" value="Genomic_DNA"/>
</dbReference>
<keyword evidence="2" id="KW-1185">Reference proteome</keyword>
<protein>
    <submittedName>
        <fullName evidence="1">Uncharacterized protein</fullName>
    </submittedName>
</protein>
<name>A0ABU2XRM9_9ACTN</name>
<proteinExistence type="predicted"/>
<evidence type="ECO:0000313" key="1">
    <source>
        <dbReference type="EMBL" id="MDT0547720.1"/>
    </source>
</evidence>
<gene>
    <name evidence="1" type="ORF">RND15_34260</name>
</gene>